<evidence type="ECO:0000256" key="4">
    <source>
        <dbReference type="ARBA" id="ARBA00023015"/>
    </source>
</evidence>
<dbReference type="CDD" id="cd00067">
    <property type="entry name" value="GAL4"/>
    <property type="match status" value="1"/>
</dbReference>
<dbReference type="InterPro" id="IPR036864">
    <property type="entry name" value="Zn2-C6_fun-type_DNA-bd_sf"/>
</dbReference>
<dbReference type="GO" id="GO:0006351">
    <property type="term" value="P:DNA-templated transcription"/>
    <property type="evidence" value="ECO:0007669"/>
    <property type="project" value="InterPro"/>
</dbReference>
<evidence type="ECO:0000256" key="6">
    <source>
        <dbReference type="ARBA" id="ARBA00023163"/>
    </source>
</evidence>
<dbReference type="Gene3D" id="4.10.240.10">
    <property type="entry name" value="Zn(2)-C6 fungal-type DNA-binding domain"/>
    <property type="match status" value="1"/>
</dbReference>
<dbReference type="SUPFAM" id="SSF57701">
    <property type="entry name" value="Zn2/Cys6 DNA-binding domain"/>
    <property type="match status" value="1"/>
</dbReference>
<name>A0A9W9NHW1_9EURO</name>
<dbReference type="Proteomes" id="UP001150941">
    <property type="component" value="Unassembled WGS sequence"/>
</dbReference>
<accession>A0A9W9NHW1</accession>
<dbReference type="GO" id="GO:0008270">
    <property type="term" value="F:zinc ion binding"/>
    <property type="evidence" value="ECO:0007669"/>
    <property type="project" value="InterPro"/>
</dbReference>
<feature type="domain" description="Zn(2)-C6 fungal-type" evidence="8">
    <location>
        <begin position="34"/>
        <end position="64"/>
    </location>
</feature>
<keyword evidence="4" id="KW-0805">Transcription regulation</keyword>
<evidence type="ECO:0000256" key="5">
    <source>
        <dbReference type="ARBA" id="ARBA00023125"/>
    </source>
</evidence>
<dbReference type="EMBL" id="JAPQKS010000007">
    <property type="protein sequence ID" value="KAJ5220257.1"/>
    <property type="molecule type" value="Genomic_DNA"/>
</dbReference>
<dbReference type="Pfam" id="PF04082">
    <property type="entry name" value="Fungal_trans"/>
    <property type="match status" value="1"/>
</dbReference>
<evidence type="ECO:0000256" key="2">
    <source>
        <dbReference type="ARBA" id="ARBA00022723"/>
    </source>
</evidence>
<dbReference type="PANTHER" id="PTHR47782">
    <property type="entry name" value="ZN(II)2CYS6 TRANSCRIPTION FACTOR (EUROFUNG)-RELATED"/>
    <property type="match status" value="1"/>
</dbReference>
<dbReference type="InterPro" id="IPR052202">
    <property type="entry name" value="Yeast_MetPath_Reg"/>
</dbReference>
<dbReference type="PANTHER" id="PTHR47782:SF12">
    <property type="entry name" value="ZN(II)2CYS6 TRANSCRIPTION FACTOR (EUROFUNG)"/>
    <property type="match status" value="1"/>
</dbReference>
<keyword evidence="3" id="KW-0862">Zinc</keyword>
<evidence type="ECO:0000256" key="1">
    <source>
        <dbReference type="ARBA" id="ARBA00004123"/>
    </source>
</evidence>
<keyword evidence="5" id="KW-0238">DNA-binding</keyword>
<comment type="caution">
    <text evidence="9">The sequence shown here is derived from an EMBL/GenBank/DDBJ whole genome shotgun (WGS) entry which is preliminary data.</text>
</comment>
<dbReference type="PROSITE" id="PS00463">
    <property type="entry name" value="ZN2_CY6_FUNGAL_1"/>
    <property type="match status" value="1"/>
</dbReference>
<dbReference type="GO" id="GO:0043565">
    <property type="term" value="F:sequence-specific DNA binding"/>
    <property type="evidence" value="ECO:0007669"/>
    <property type="project" value="TreeGrafter"/>
</dbReference>
<evidence type="ECO:0000313" key="10">
    <source>
        <dbReference type="Proteomes" id="UP001150941"/>
    </source>
</evidence>
<organism evidence="9 10">
    <name type="scientific">Penicillium chermesinum</name>
    <dbReference type="NCBI Taxonomy" id="63820"/>
    <lineage>
        <taxon>Eukaryota</taxon>
        <taxon>Fungi</taxon>
        <taxon>Dikarya</taxon>
        <taxon>Ascomycota</taxon>
        <taxon>Pezizomycotina</taxon>
        <taxon>Eurotiomycetes</taxon>
        <taxon>Eurotiomycetidae</taxon>
        <taxon>Eurotiales</taxon>
        <taxon>Aspergillaceae</taxon>
        <taxon>Penicillium</taxon>
    </lineage>
</organism>
<dbReference type="SMART" id="SM00066">
    <property type="entry name" value="GAL4"/>
    <property type="match status" value="1"/>
</dbReference>
<comment type="subcellular location">
    <subcellularLocation>
        <location evidence="1">Nucleus</location>
    </subcellularLocation>
</comment>
<dbReference type="AlphaFoldDB" id="A0A9W9NHW1"/>
<protein>
    <recommendedName>
        <fullName evidence="8">Zn(2)-C6 fungal-type domain-containing protein</fullName>
    </recommendedName>
</protein>
<gene>
    <name evidence="9" type="ORF">N7468_009461</name>
</gene>
<keyword evidence="2" id="KW-0479">Metal-binding</keyword>
<reference evidence="9" key="1">
    <citation type="submission" date="2022-11" db="EMBL/GenBank/DDBJ databases">
        <authorList>
            <person name="Petersen C."/>
        </authorList>
    </citation>
    <scope>NUCLEOTIDE SEQUENCE</scope>
    <source>
        <strain evidence="9">IBT 19713</strain>
    </source>
</reference>
<evidence type="ECO:0000256" key="7">
    <source>
        <dbReference type="ARBA" id="ARBA00023242"/>
    </source>
</evidence>
<dbReference type="Pfam" id="PF00172">
    <property type="entry name" value="Zn_clus"/>
    <property type="match status" value="1"/>
</dbReference>
<dbReference type="CDD" id="cd12148">
    <property type="entry name" value="fungal_TF_MHR"/>
    <property type="match status" value="1"/>
</dbReference>
<proteinExistence type="predicted"/>
<dbReference type="GO" id="GO:0045944">
    <property type="term" value="P:positive regulation of transcription by RNA polymerase II"/>
    <property type="evidence" value="ECO:0007669"/>
    <property type="project" value="TreeGrafter"/>
</dbReference>
<dbReference type="RefSeq" id="XP_058327087.1">
    <property type="nucleotide sequence ID" value="XM_058478757.1"/>
</dbReference>
<dbReference type="InterPro" id="IPR007219">
    <property type="entry name" value="XnlR_reg_dom"/>
</dbReference>
<keyword evidence="10" id="KW-1185">Reference proteome</keyword>
<evidence type="ECO:0000259" key="8">
    <source>
        <dbReference type="PROSITE" id="PS50048"/>
    </source>
</evidence>
<dbReference type="SMART" id="SM00906">
    <property type="entry name" value="Fungal_trans"/>
    <property type="match status" value="1"/>
</dbReference>
<evidence type="ECO:0000313" key="9">
    <source>
        <dbReference type="EMBL" id="KAJ5220257.1"/>
    </source>
</evidence>
<dbReference type="GeneID" id="83206060"/>
<keyword evidence="7" id="KW-0539">Nucleus</keyword>
<dbReference type="OrthoDB" id="189997at2759"/>
<dbReference type="InterPro" id="IPR001138">
    <property type="entry name" value="Zn2Cys6_DnaBD"/>
</dbReference>
<dbReference type="GO" id="GO:0000981">
    <property type="term" value="F:DNA-binding transcription factor activity, RNA polymerase II-specific"/>
    <property type="evidence" value="ECO:0007669"/>
    <property type="project" value="InterPro"/>
</dbReference>
<reference evidence="9" key="2">
    <citation type="journal article" date="2023" name="IMA Fungus">
        <title>Comparative genomic study of the Penicillium genus elucidates a diverse pangenome and 15 lateral gene transfer events.</title>
        <authorList>
            <person name="Petersen C."/>
            <person name="Sorensen T."/>
            <person name="Nielsen M.R."/>
            <person name="Sondergaard T.E."/>
            <person name="Sorensen J.L."/>
            <person name="Fitzpatrick D.A."/>
            <person name="Frisvad J.C."/>
            <person name="Nielsen K.L."/>
        </authorList>
    </citation>
    <scope>NUCLEOTIDE SEQUENCE</scope>
    <source>
        <strain evidence="9">IBT 19713</strain>
    </source>
</reference>
<keyword evidence="6" id="KW-0804">Transcription</keyword>
<dbReference type="PROSITE" id="PS50048">
    <property type="entry name" value="ZN2_CY6_FUNGAL_2"/>
    <property type="match status" value="1"/>
</dbReference>
<dbReference type="GO" id="GO:0005634">
    <property type="term" value="C:nucleus"/>
    <property type="evidence" value="ECO:0007669"/>
    <property type="project" value="UniProtKB-SubCell"/>
</dbReference>
<evidence type="ECO:0000256" key="3">
    <source>
        <dbReference type="ARBA" id="ARBA00022833"/>
    </source>
</evidence>
<sequence>MFLDLNMSQNLANSKGPLQRAPQRNRHGPRMILACLNCKDRKLRCDEQVPACNNCRRFGIVCLVEDPATKRHQPRNYLETLEHRVAQLEGILQRQSNHDASHGDSHHELSLSDLPYDFMIGAATSEDAPRYASQSLPPAVETQESLEMNDLVSKVGMLNVAAGAEPHYLGPSSAVNFCRIISPALLQAVPRRPDSGLGQQSEPAVPYACPFPDARTCLQMSDAYFQHIHPQYPFLHEPTFRGWEAKLFLSEAPDPSDLDSKSTFFLYMRLCASAELHVQDVLRLECLETVQAYLCYAIYSLRSPTGTSVWRFSGLALRQAIELGYHRHGSVLGLSTGTLRFELRKRAFWCAWTIDTVAATVLGRPLCLRSEDVDCELPSDIDDEYITDLGNTGQARGANNPPTRITKGLFTFRLRRLWARIHASLYSDLSLSNPSHPTYQARVAGFRDELEKWRASLPFVTLQKDEPRCLFTSSYWDIFEALAARTMTMLVEKSQENLPLPVTGSEADLLDPAMLLQWKADIFSQGMSSSFEELLNGLIHDVPH</sequence>